<dbReference type="AlphaFoldDB" id="A0AAE3R2U8"/>
<name>A0AAE3R2U8_9BACT</name>
<dbReference type="Proteomes" id="UP001232063">
    <property type="component" value="Unassembled WGS sequence"/>
</dbReference>
<organism evidence="2 3">
    <name type="scientific">Xanthocytophaga agilis</name>
    <dbReference type="NCBI Taxonomy" id="3048010"/>
    <lineage>
        <taxon>Bacteria</taxon>
        <taxon>Pseudomonadati</taxon>
        <taxon>Bacteroidota</taxon>
        <taxon>Cytophagia</taxon>
        <taxon>Cytophagales</taxon>
        <taxon>Rhodocytophagaceae</taxon>
        <taxon>Xanthocytophaga</taxon>
    </lineage>
</organism>
<sequence>MKKIYSLAGLLLLPCMFLLTCAATPKLIYPKDRSVFNTCTDSKTFIVNANDKRARLIYVSVFQNDPRQLLYTFTKLIPTPEQATQDMEVSTYPYKYFLENGQYLIEVKTLGQNGVFIGQRYFTIFATGSTGGSKPLFDYPAQGATDVGLTPTIRLKPYTSCGTLGRVIYLLDRHPADWKGNDLQIDTLDGAVYEWKVPKMLDTNTDYDVSVMFQTDYFSPYDQVSHLSFRTAEGSQLAGDPILVSPAPGSDSIPICGRYTGVTVNPNHSDARSLVVNIFLNDPRTLIGSAGGKLTAQEAVSNISLAFFNTLHPLTQYLIEVKTYDTTNHLLKQKYFTIFTPARDNPTPEFIYPLADQTQVSLSPVIRVKPFPDKACGTLENILYVLRGGGEAISEQVGAGVYAWAVPHPLQPNTSYQLTVYFRGRGITPIGADVSNTISFMTGSSGVSSVNTGSLEANQTSSSARISQLNAAESVSLEMEPSRIFPNPASDQTTLYLSARYQQAYIKVIGLDGRILEEKQLRGGQSLLVGDKLRSGLYLILIMHKNRAEEQFKFVKQE</sequence>
<dbReference type="InterPro" id="IPR026444">
    <property type="entry name" value="Secre_tail"/>
</dbReference>
<feature type="signal peptide" evidence="1">
    <location>
        <begin position="1"/>
        <end position="22"/>
    </location>
</feature>
<protein>
    <submittedName>
        <fullName evidence="2">T9SS type A sorting domain-containing protein</fullName>
    </submittedName>
</protein>
<dbReference type="RefSeq" id="WP_314509841.1">
    <property type="nucleotide sequence ID" value="NZ_JASJOU010000001.1"/>
</dbReference>
<keyword evidence="3" id="KW-1185">Reference proteome</keyword>
<reference evidence="2" key="1">
    <citation type="submission" date="2023-05" db="EMBL/GenBank/DDBJ databases">
        <authorList>
            <person name="Zhang X."/>
        </authorList>
    </citation>
    <scope>NUCLEOTIDE SEQUENCE</scope>
    <source>
        <strain evidence="2">BD1B2-1</strain>
    </source>
</reference>
<proteinExistence type="predicted"/>
<comment type="caution">
    <text evidence="2">The sequence shown here is derived from an EMBL/GenBank/DDBJ whole genome shotgun (WGS) entry which is preliminary data.</text>
</comment>
<feature type="chain" id="PRO_5042207018" evidence="1">
    <location>
        <begin position="23"/>
        <end position="558"/>
    </location>
</feature>
<gene>
    <name evidence="2" type="ORF">QNI22_06670</name>
</gene>
<dbReference type="NCBIfam" id="TIGR04183">
    <property type="entry name" value="Por_Secre_tail"/>
    <property type="match status" value="1"/>
</dbReference>
<dbReference type="EMBL" id="JASJOU010000001">
    <property type="protein sequence ID" value="MDJ1500319.1"/>
    <property type="molecule type" value="Genomic_DNA"/>
</dbReference>
<accession>A0AAE3R2U8</accession>
<keyword evidence="1" id="KW-0732">Signal</keyword>
<evidence type="ECO:0000313" key="3">
    <source>
        <dbReference type="Proteomes" id="UP001232063"/>
    </source>
</evidence>
<evidence type="ECO:0000313" key="2">
    <source>
        <dbReference type="EMBL" id="MDJ1500319.1"/>
    </source>
</evidence>
<evidence type="ECO:0000256" key="1">
    <source>
        <dbReference type="SAM" id="SignalP"/>
    </source>
</evidence>